<keyword evidence="3" id="KW-0560">Oxidoreductase</keyword>
<dbReference type="InterPro" id="IPR016166">
    <property type="entry name" value="FAD-bd_PCMH"/>
</dbReference>
<dbReference type="InterPro" id="IPR051312">
    <property type="entry name" value="Diverse_Substr_Oxidored"/>
</dbReference>
<evidence type="ECO:0000256" key="3">
    <source>
        <dbReference type="ARBA" id="ARBA00023002"/>
    </source>
</evidence>
<dbReference type="Pfam" id="PF03450">
    <property type="entry name" value="CO_deh_flav_C"/>
    <property type="match status" value="1"/>
</dbReference>
<dbReference type="PROSITE" id="PS51387">
    <property type="entry name" value="FAD_PCMH"/>
    <property type="match status" value="1"/>
</dbReference>
<dbReference type="InterPro" id="IPR002346">
    <property type="entry name" value="Mopterin_DH_FAD-bd"/>
</dbReference>
<proteinExistence type="predicted"/>
<accession>A0A369T5R3</accession>
<feature type="domain" description="FAD-binding PCMH-type" evidence="4">
    <location>
        <begin position="1"/>
        <end position="177"/>
    </location>
</feature>
<organism evidence="5 6">
    <name type="scientific">Ferruginivarius sediminum</name>
    <dbReference type="NCBI Taxonomy" id="2661937"/>
    <lineage>
        <taxon>Bacteria</taxon>
        <taxon>Pseudomonadati</taxon>
        <taxon>Pseudomonadota</taxon>
        <taxon>Alphaproteobacteria</taxon>
        <taxon>Rhodospirillales</taxon>
        <taxon>Rhodospirillaceae</taxon>
        <taxon>Ferruginivarius</taxon>
    </lineage>
</organism>
<keyword evidence="6" id="KW-1185">Reference proteome</keyword>
<dbReference type="InterPro" id="IPR036683">
    <property type="entry name" value="CO_DH_flav_C_dom_sf"/>
</dbReference>
<dbReference type="Gene3D" id="3.30.465.10">
    <property type="match status" value="1"/>
</dbReference>
<dbReference type="Proteomes" id="UP000253941">
    <property type="component" value="Unassembled WGS sequence"/>
</dbReference>
<comment type="caution">
    <text evidence="5">The sequence shown here is derived from an EMBL/GenBank/DDBJ whole genome shotgun (WGS) entry which is preliminary data.</text>
</comment>
<dbReference type="PANTHER" id="PTHR42659">
    <property type="entry name" value="XANTHINE DEHYDROGENASE SUBUNIT C-RELATED"/>
    <property type="match status" value="1"/>
</dbReference>
<dbReference type="SUPFAM" id="SSF55447">
    <property type="entry name" value="CO dehydrogenase flavoprotein C-terminal domain-like"/>
    <property type="match status" value="1"/>
</dbReference>
<evidence type="ECO:0000313" key="6">
    <source>
        <dbReference type="Proteomes" id="UP000253941"/>
    </source>
</evidence>
<evidence type="ECO:0000259" key="4">
    <source>
        <dbReference type="PROSITE" id="PS51387"/>
    </source>
</evidence>
<dbReference type="SMART" id="SM01092">
    <property type="entry name" value="CO_deh_flav_C"/>
    <property type="match status" value="1"/>
</dbReference>
<dbReference type="GO" id="GO:0016491">
    <property type="term" value="F:oxidoreductase activity"/>
    <property type="evidence" value="ECO:0007669"/>
    <property type="project" value="UniProtKB-KW"/>
</dbReference>
<evidence type="ECO:0000313" key="5">
    <source>
        <dbReference type="EMBL" id="RDD60618.1"/>
    </source>
</evidence>
<dbReference type="Gene3D" id="3.30.43.10">
    <property type="entry name" value="Uridine Diphospho-n-acetylenolpyruvylglucosamine Reductase, domain 2"/>
    <property type="match status" value="1"/>
</dbReference>
<keyword evidence="2" id="KW-0274">FAD</keyword>
<dbReference type="InterPro" id="IPR005107">
    <property type="entry name" value="CO_DH_flav_C"/>
</dbReference>
<dbReference type="RefSeq" id="WP_114583475.1">
    <property type="nucleotide sequence ID" value="NZ_QPMH01000023.1"/>
</dbReference>
<dbReference type="InterPro" id="IPR016169">
    <property type="entry name" value="FAD-bd_PCMH_sub2"/>
</dbReference>
<name>A0A369T5R3_9PROT</name>
<dbReference type="InterPro" id="IPR016167">
    <property type="entry name" value="FAD-bd_PCMH_sub1"/>
</dbReference>
<evidence type="ECO:0000256" key="1">
    <source>
        <dbReference type="ARBA" id="ARBA00022630"/>
    </source>
</evidence>
<dbReference type="AlphaFoldDB" id="A0A369T5R3"/>
<dbReference type="PANTHER" id="PTHR42659:SF2">
    <property type="entry name" value="XANTHINE DEHYDROGENASE SUBUNIT C-RELATED"/>
    <property type="match status" value="1"/>
</dbReference>
<sequence length="297" mass="31903">MKPAPFIYHDPSDLESAMRLLAELDGDVELTAGGQSLMPMLSLRVSRPDHLVDLRRIEGLTGVDVSESHLAVGPMTTHRTIETSPVVRRVMPLLSEAAAHIGHIPIRERGTIGGSLSLADPTAELPLASVVLDAEMTTQSLRGQRSVPAAEFFHSALQTELDEDEILTRITFPLLSAGTGTAFAEFSRRNGDFCIVGVAAVVGIKDGRYESARIGLCGVSDRPFRSTEAEKLVGEPVGERTTNWIAEAVAAEFDPMDDGRAGVDDRRDIARALIRRTLTLAGQRAAAAAPTEQGETQ</sequence>
<reference evidence="5 6" key="1">
    <citation type="submission" date="2018-07" db="EMBL/GenBank/DDBJ databases">
        <title>Venubactetium sediminum gen. nov., sp. nov., isolated from a marine solar saltern.</title>
        <authorList>
            <person name="Wang S."/>
        </authorList>
    </citation>
    <scope>NUCLEOTIDE SEQUENCE [LARGE SCALE GENOMIC DNA]</scope>
    <source>
        <strain evidence="5 6">WD2A32</strain>
    </source>
</reference>
<keyword evidence="1" id="KW-0285">Flavoprotein</keyword>
<dbReference type="Gene3D" id="3.30.390.50">
    <property type="entry name" value="CO dehydrogenase flavoprotein, C-terminal domain"/>
    <property type="match status" value="1"/>
</dbReference>
<dbReference type="EMBL" id="QPMH01000023">
    <property type="protein sequence ID" value="RDD60618.1"/>
    <property type="molecule type" value="Genomic_DNA"/>
</dbReference>
<dbReference type="InterPro" id="IPR036318">
    <property type="entry name" value="FAD-bd_PCMH-like_sf"/>
</dbReference>
<protein>
    <submittedName>
        <fullName evidence="5">Xanthine dehydrogenase family protein subunit M</fullName>
    </submittedName>
</protein>
<dbReference type="Pfam" id="PF00941">
    <property type="entry name" value="FAD_binding_5"/>
    <property type="match status" value="1"/>
</dbReference>
<gene>
    <name evidence="5" type="ORF">DRB17_17245</name>
</gene>
<dbReference type="GO" id="GO:0071949">
    <property type="term" value="F:FAD binding"/>
    <property type="evidence" value="ECO:0007669"/>
    <property type="project" value="InterPro"/>
</dbReference>
<dbReference type="SUPFAM" id="SSF56176">
    <property type="entry name" value="FAD-binding/transporter-associated domain-like"/>
    <property type="match status" value="1"/>
</dbReference>
<evidence type="ECO:0000256" key="2">
    <source>
        <dbReference type="ARBA" id="ARBA00022827"/>
    </source>
</evidence>